<accession>A0A2V2N6E0</accession>
<proteinExistence type="predicted"/>
<evidence type="ECO:0000313" key="8">
    <source>
        <dbReference type="EMBL" id="PWR75654.1"/>
    </source>
</evidence>
<dbReference type="PANTHER" id="PTHR43304">
    <property type="entry name" value="PHYTOCHROME-LIKE PROTEIN CPH1"/>
    <property type="match status" value="1"/>
</dbReference>
<dbReference type="Pfam" id="PF22979">
    <property type="entry name" value="HTH_69"/>
    <property type="match status" value="1"/>
</dbReference>
<sequence length="720" mass="81725">MAYVYVTKVRTGIMVEEGEFLNRIRGLLKIYPRGLTISEISQRLKCNRNSVAKYLEILQISGTVEMQQMGAAKVFYISQRVPISSLLGFTKEGIMVLSSDGRIIQINERFCRMFDLDAGSVSGMSYETLSEEILQAFSFRTYISSDSESEHTAVLTFCKYDWCRYFKVKYIKTVFDDGRSGLTVIVEDVTLETEMEERLRMSEARYRGIVEDQTELICRYNKDGIITFANGAFCRLFQMNPTELITHSIFEYLMPDAAFQLRDGMNSCSPFSPVFEVEFELIPPAGGLRWYHWVNRALSDENGALIEFQGVGRDINDRKHTELELLIKSHAMDSSIVPIGLVSLEGCMTYVNRAFLDLWGYNDINDVIGLPFEHFSKRNEPSFSEIIGNNPGIRKKEGHTTDITGMKRDGSPIHATVTISGVYDQTNEPICLIAYFYDVTHWVRMLRELEIKDTAIAYSYEGMAIISPEDVIMYANPSFKRIFSRVPDGSFENRSIEWGMSFYPQIIGSLPDIRAALNEKGNYTRVFTDIDEKGACLVMQLHLSRVFDKNGSVLCTLISVLDITNQKAIEESLALMVDQLEGTVEQIGDPTFIISRDRMVVAWNEAMEILTGIRKRDVIGSLRYSEIIRNVSPSLPVLVDLFDLSPKDLIQQYPHVSRVGNSFYAEAFIADFQDGKGTYVWAKASPIVDTSGKVIGYIQNIKDMTNWKRAVESVSNRILS</sequence>
<evidence type="ECO:0000256" key="3">
    <source>
        <dbReference type="ARBA" id="ARBA00022553"/>
    </source>
</evidence>
<dbReference type="InterPro" id="IPR000700">
    <property type="entry name" value="PAS-assoc_C"/>
</dbReference>
<feature type="domain" description="PAS" evidence="6">
    <location>
        <begin position="202"/>
        <end position="256"/>
    </location>
</feature>
<feature type="domain" description="PAC" evidence="7">
    <location>
        <begin position="275"/>
        <end position="327"/>
    </location>
</feature>
<dbReference type="PROSITE" id="PS50113">
    <property type="entry name" value="PAC"/>
    <property type="match status" value="3"/>
</dbReference>
<dbReference type="EC" id="2.7.13.3" evidence="2"/>
<evidence type="ECO:0000256" key="5">
    <source>
        <dbReference type="ARBA" id="ARBA00022777"/>
    </source>
</evidence>
<dbReference type="GO" id="GO:0006355">
    <property type="term" value="P:regulation of DNA-templated transcription"/>
    <property type="evidence" value="ECO:0007669"/>
    <property type="project" value="InterPro"/>
</dbReference>
<evidence type="ECO:0000313" key="9">
    <source>
        <dbReference type="Proteomes" id="UP000245934"/>
    </source>
</evidence>
<evidence type="ECO:0000256" key="1">
    <source>
        <dbReference type="ARBA" id="ARBA00000085"/>
    </source>
</evidence>
<dbReference type="InterPro" id="IPR000014">
    <property type="entry name" value="PAS"/>
</dbReference>
<feature type="domain" description="PAC" evidence="7">
    <location>
        <begin position="663"/>
        <end position="716"/>
    </location>
</feature>
<comment type="catalytic activity">
    <reaction evidence="1">
        <text>ATP + protein L-histidine = ADP + protein N-phospho-L-histidine.</text>
        <dbReference type="EC" id="2.7.13.3"/>
    </reaction>
</comment>
<name>A0A2V2N6E0_9EURY</name>
<dbReference type="SMART" id="SM00086">
    <property type="entry name" value="PAC"/>
    <property type="match status" value="4"/>
</dbReference>
<evidence type="ECO:0000259" key="7">
    <source>
        <dbReference type="PROSITE" id="PS50113"/>
    </source>
</evidence>
<dbReference type="NCBIfam" id="TIGR00229">
    <property type="entry name" value="sensory_box"/>
    <property type="match status" value="2"/>
</dbReference>
<protein>
    <recommendedName>
        <fullName evidence="2">histidine kinase</fullName>
        <ecNumber evidence="2">2.7.13.3</ecNumber>
    </recommendedName>
</protein>
<dbReference type="InterPro" id="IPR055121">
    <property type="entry name" value="HTH_69"/>
</dbReference>
<feature type="domain" description="PAC" evidence="7">
    <location>
        <begin position="399"/>
        <end position="451"/>
    </location>
</feature>
<keyword evidence="5" id="KW-0418">Kinase</keyword>
<evidence type="ECO:0000259" key="6">
    <source>
        <dbReference type="PROSITE" id="PS50112"/>
    </source>
</evidence>
<reference evidence="8 9" key="1">
    <citation type="submission" date="2018-05" db="EMBL/GenBank/DDBJ databases">
        <title>Draft genome of Methanospirillum stamsii Pt1.</title>
        <authorList>
            <person name="Dueholm M.S."/>
            <person name="Nielsen P.H."/>
            <person name="Bakmann L.F."/>
            <person name="Otzen D.E."/>
        </authorList>
    </citation>
    <scope>NUCLEOTIDE SEQUENCE [LARGE SCALE GENOMIC DNA]</scope>
    <source>
        <strain evidence="8 9">Pt1</strain>
    </source>
</reference>
<evidence type="ECO:0000256" key="4">
    <source>
        <dbReference type="ARBA" id="ARBA00022679"/>
    </source>
</evidence>
<dbReference type="PROSITE" id="PS50112">
    <property type="entry name" value="PAS"/>
    <property type="match status" value="2"/>
</dbReference>
<keyword evidence="3" id="KW-0597">Phosphoprotein</keyword>
<feature type="domain" description="PAS" evidence="6">
    <location>
        <begin position="576"/>
        <end position="628"/>
    </location>
</feature>
<dbReference type="AlphaFoldDB" id="A0A2V2N6E0"/>
<dbReference type="Pfam" id="PF00989">
    <property type="entry name" value="PAS"/>
    <property type="match status" value="2"/>
</dbReference>
<dbReference type="SUPFAM" id="SSF55785">
    <property type="entry name" value="PYP-like sensor domain (PAS domain)"/>
    <property type="match status" value="5"/>
</dbReference>
<dbReference type="InterPro" id="IPR013767">
    <property type="entry name" value="PAS_fold"/>
</dbReference>
<dbReference type="Gene3D" id="3.30.450.20">
    <property type="entry name" value="PAS domain"/>
    <property type="match status" value="5"/>
</dbReference>
<dbReference type="InterPro" id="IPR035965">
    <property type="entry name" value="PAS-like_dom_sf"/>
</dbReference>
<dbReference type="CDD" id="cd00130">
    <property type="entry name" value="PAS"/>
    <property type="match status" value="4"/>
</dbReference>
<dbReference type="GO" id="GO:0004673">
    <property type="term" value="F:protein histidine kinase activity"/>
    <property type="evidence" value="ECO:0007669"/>
    <property type="project" value="UniProtKB-EC"/>
</dbReference>
<dbReference type="SMART" id="SM00091">
    <property type="entry name" value="PAS"/>
    <property type="match status" value="5"/>
</dbReference>
<dbReference type="Proteomes" id="UP000245934">
    <property type="component" value="Unassembled WGS sequence"/>
</dbReference>
<gene>
    <name evidence="8" type="ORF">DLD82_03465</name>
</gene>
<keyword evidence="9" id="KW-1185">Reference proteome</keyword>
<dbReference type="InterPro" id="IPR052162">
    <property type="entry name" value="Sensor_kinase/Photoreceptor"/>
</dbReference>
<dbReference type="Pfam" id="PF13426">
    <property type="entry name" value="PAS_9"/>
    <property type="match status" value="3"/>
</dbReference>
<organism evidence="8 9">
    <name type="scientific">Methanospirillum stamsii</name>
    <dbReference type="NCBI Taxonomy" id="1277351"/>
    <lineage>
        <taxon>Archaea</taxon>
        <taxon>Methanobacteriati</taxon>
        <taxon>Methanobacteriota</taxon>
        <taxon>Stenosarchaea group</taxon>
        <taxon>Methanomicrobia</taxon>
        <taxon>Methanomicrobiales</taxon>
        <taxon>Methanospirillaceae</taxon>
        <taxon>Methanospirillum</taxon>
    </lineage>
</organism>
<evidence type="ECO:0000256" key="2">
    <source>
        <dbReference type="ARBA" id="ARBA00012438"/>
    </source>
</evidence>
<dbReference type="PANTHER" id="PTHR43304:SF1">
    <property type="entry name" value="PAC DOMAIN-CONTAINING PROTEIN"/>
    <property type="match status" value="1"/>
</dbReference>
<comment type="caution">
    <text evidence="8">The sequence shown here is derived from an EMBL/GenBank/DDBJ whole genome shotgun (WGS) entry which is preliminary data.</text>
</comment>
<dbReference type="InterPro" id="IPR001610">
    <property type="entry name" value="PAC"/>
</dbReference>
<keyword evidence="4" id="KW-0808">Transferase</keyword>
<dbReference type="EMBL" id="QGMZ01000008">
    <property type="protein sequence ID" value="PWR75654.1"/>
    <property type="molecule type" value="Genomic_DNA"/>
</dbReference>